<evidence type="ECO:0000256" key="5">
    <source>
        <dbReference type="PIRSR" id="PIRSR001434-2"/>
    </source>
</evidence>
<dbReference type="Gene3D" id="3.90.1150.10">
    <property type="entry name" value="Aspartate Aminotransferase, domain 1"/>
    <property type="match status" value="1"/>
</dbReference>
<dbReference type="PANTHER" id="PTHR43797:SF2">
    <property type="entry name" value="HOMOCYSTEINE_CYSTEINE SYNTHASE"/>
    <property type="match status" value="1"/>
</dbReference>
<dbReference type="RefSeq" id="WP_094667038.1">
    <property type="nucleotide sequence ID" value="NZ_MWWW01000004.1"/>
</dbReference>
<dbReference type="SUPFAM" id="SSF53383">
    <property type="entry name" value="PLP-dependent transferases"/>
    <property type="match status" value="1"/>
</dbReference>
<dbReference type="GO" id="GO:0006535">
    <property type="term" value="P:cysteine biosynthetic process from serine"/>
    <property type="evidence" value="ECO:0007669"/>
    <property type="project" value="TreeGrafter"/>
</dbReference>
<feature type="modified residue" description="N6-(pyridoxal phosphate)lysine" evidence="5">
    <location>
        <position position="209"/>
    </location>
</feature>
<dbReference type="InterPro" id="IPR015422">
    <property type="entry name" value="PyrdxlP-dep_Trfase_small"/>
</dbReference>
<dbReference type="GO" id="GO:0030170">
    <property type="term" value="F:pyridoxal phosphate binding"/>
    <property type="evidence" value="ECO:0007669"/>
    <property type="project" value="InterPro"/>
</dbReference>
<evidence type="ECO:0000313" key="8">
    <source>
        <dbReference type="EMBL" id="OZG61229.1"/>
    </source>
</evidence>
<keyword evidence="3 8" id="KW-0808">Transferase</keyword>
<dbReference type="OrthoDB" id="9780685at2"/>
<evidence type="ECO:0000256" key="7">
    <source>
        <dbReference type="SAM" id="MobiDB-lite"/>
    </source>
</evidence>
<gene>
    <name evidence="8" type="ORF">BMYO_0528</name>
</gene>
<evidence type="ECO:0000256" key="2">
    <source>
        <dbReference type="ARBA" id="ARBA00009077"/>
    </source>
</evidence>
<feature type="compositionally biased region" description="Basic and acidic residues" evidence="7">
    <location>
        <begin position="436"/>
        <end position="447"/>
    </location>
</feature>
<dbReference type="Gene3D" id="3.40.640.10">
    <property type="entry name" value="Type I PLP-dependent aspartate aminotransferase-like (Major domain)"/>
    <property type="match status" value="1"/>
</dbReference>
<dbReference type="InterPro" id="IPR015421">
    <property type="entry name" value="PyrdxlP-dep_Trfase_major"/>
</dbReference>
<accession>A0A261FQ15</accession>
<dbReference type="GO" id="GO:0071269">
    <property type="term" value="P:L-homocysteine biosynthetic process"/>
    <property type="evidence" value="ECO:0007669"/>
    <property type="project" value="TreeGrafter"/>
</dbReference>
<dbReference type="GO" id="GO:0005737">
    <property type="term" value="C:cytoplasm"/>
    <property type="evidence" value="ECO:0007669"/>
    <property type="project" value="TreeGrafter"/>
</dbReference>
<reference evidence="8 9" key="1">
    <citation type="journal article" date="2017" name="BMC Genomics">
        <title>Comparative genomic and phylogenomic analyses of the Bifidobacteriaceae family.</title>
        <authorList>
            <person name="Lugli G.A."/>
            <person name="Milani C."/>
            <person name="Turroni F."/>
            <person name="Duranti S."/>
            <person name="Mancabelli L."/>
            <person name="Mangifesta M."/>
            <person name="Ferrario C."/>
            <person name="Modesto M."/>
            <person name="Mattarelli P."/>
            <person name="Jiri K."/>
            <person name="van Sinderen D."/>
            <person name="Ventura M."/>
        </authorList>
    </citation>
    <scope>NUCLEOTIDE SEQUENCE [LARGE SCALE GENOMIC DNA]</scope>
    <source>
        <strain evidence="8 9">DSM 100196</strain>
    </source>
</reference>
<dbReference type="FunFam" id="3.40.640.10:FF:000035">
    <property type="entry name" value="O-succinylhomoserine sulfhydrylase"/>
    <property type="match status" value="1"/>
</dbReference>
<name>A0A261FQ15_9BIFI</name>
<dbReference type="GO" id="GO:0019346">
    <property type="term" value="P:transsulfuration"/>
    <property type="evidence" value="ECO:0007669"/>
    <property type="project" value="InterPro"/>
</dbReference>
<feature type="region of interest" description="Disordered" evidence="7">
    <location>
        <begin position="427"/>
        <end position="447"/>
    </location>
</feature>
<comment type="caution">
    <text evidence="8">The sequence shown here is derived from an EMBL/GenBank/DDBJ whole genome shotgun (WGS) entry which is preliminary data.</text>
</comment>
<dbReference type="EMBL" id="MWWW01000004">
    <property type="protein sequence ID" value="OZG61229.1"/>
    <property type="molecule type" value="Genomic_DNA"/>
</dbReference>
<proteinExistence type="inferred from homology"/>
<dbReference type="PANTHER" id="PTHR43797">
    <property type="entry name" value="HOMOCYSTEINE/CYSTEINE SYNTHASE"/>
    <property type="match status" value="1"/>
</dbReference>
<evidence type="ECO:0000256" key="6">
    <source>
        <dbReference type="RuleBase" id="RU362118"/>
    </source>
</evidence>
<dbReference type="PIRSF" id="PIRSF001434">
    <property type="entry name" value="CGS"/>
    <property type="match status" value="1"/>
</dbReference>
<dbReference type="InterPro" id="IPR000277">
    <property type="entry name" value="Cys/Met-Metab_PyrdxlP-dep_enz"/>
</dbReference>
<dbReference type="Pfam" id="PF01053">
    <property type="entry name" value="Cys_Met_Meta_PP"/>
    <property type="match status" value="1"/>
</dbReference>
<protein>
    <submittedName>
        <fullName evidence="8">O-acetylhomoserine aminocarboxypropyltransferase</fullName>
    </submittedName>
</protein>
<evidence type="ECO:0000256" key="4">
    <source>
        <dbReference type="ARBA" id="ARBA00022898"/>
    </source>
</evidence>
<dbReference type="InterPro" id="IPR015424">
    <property type="entry name" value="PyrdxlP-dep_Trfase"/>
</dbReference>
<dbReference type="GO" id="GO:0003961">
    <property type="term" value="F:O-acetylhomoserine aminocarboxypropyltransferase activity"/>
    <property type="evidence" value="ECO:0007669"/>
    <property type="project" value="TreeGrafter"/>
</dbReference>
<dbReference type="GO" id="GO:0004124">
    <property type="term" value="F:cysteine synthase activity"/>
    <property type="evidence" value="ECO:0007669"/>
    <property type="project" value="TreeGrafter"/>
</dbReference>
<sequence>MADEEFGFATRAVHAGNIPDKATGARALPIYESAAFVFENSDDAAARFALRKYGEIYSRIVNPTVAALEERVASLEGGLGAVATASGLSAEFITFVALASQGDEIVASAQLYGGTITQLDVTLRRLGIVTKFVDSEDPRDYAAAITDKTKLIYVEAVANPSGEIADIEGLAEVAHAAHIPLVVDSTMATPYLMRPIEHGADIVIHSATKFLSGAGTVLGGVVVDSGTFQWSQERFPAFYEPVPSYNGLTWVGNFAQYAFLTRLRAEQLRDVGPAISAHSAFLIAQGIETLPLRVQRQVDNTRRIAEWLQTQPQVEAVYWAGLESHPHHSRALKYFPNGDSGSVFSFDIKGGRAAGKKFIDSLNLFSHVANIGDVKSLAIHPASTTHGQLSAEQLREAGIGEGTIRLSIGIETVDDLLRDLEQALQASAEVAGQSESGEHGENGKEQA</sequence>
<evidence type="ECO:0000313" key="9">
    <source>
        <dbReference type="Proteomes" id="UP000216871"/>
    </source>
</evidence>
<dbReference type="Proteomes" id="UP000216871">
    <property type="component" value="Unassembled WGS sequence"/>
</dbReference>
<organism evidence="8 9">
    <name type="scientific">Bifidobacterium myosotis</name>
    <dbReference type="NCBI Taxonomy" id="1630166"/>
    <lineage>
        <taxon>Bacteria</taxon>
        <taxon>Bacillati</taxon>
        <taxon>Actinomycetota</taxon>
        <taxon>Actinomycetes</taxon>
        <taxon>Bifidobacteriales</taxon>
        <taxon>Bifidobacteriaceae</taxon>
        <taxon>Bifidobacterium</taxon>
    </lineage>
</organism>
<keyword evidence="4 5" id="KW-0663">Pyridoxal phosphate</keyword>
<keyword evidence="9" id="KW-1185">Reference proteome</keyword>
<dbReference type="CDD" id="cd00614">
    <property type="entry name" value="CGS_like"/>
    <property type="match status" value="1"/>
</dbReference>
<evidence type="ECO:0000256" key="1">
    <source>
        <dbReference type="ARBA" id="ARBA00001933"/>
    </source>
</evidence>
<evidence type="ECO:0000256" key="3">
    <source>
        <dbReference type="ARBA" id="ARBA00022679"/>
    </source>
</evidence>
<comment type="similarity">
    <text evidence="2 6">Belongs to the trans-sulfuration enzymes family.</text>
</comment>
<dbReference type="NCBIfam" id="TIGR01326">
    <property type="entry name" value="OAH_OAS_sulfhy"/>
    <property type="match status" value="1"/>
</dbReference>
<dbReference type="AlphaFoldDB" id="A0A261FQ15"/>
<dbReference type="InterPro" id="IPR006235">
    <property type="entry name" value="OAc-hSer/O-AcSer_sulfhydrylase"/>
</dbReference>
<comment type="cofactor">
    <cofactor evidence="1 6">
        <name>pyridoxal 5'-phosphate</name>
        <dbReference type="ChEBI" id="CHEBI:597326"/>
    </cofactor>
</comment>